<comment type="caution">
    <text evidence="2">The sequence shown here is derived from an EMBL/GenBank/DDBJ whole genome shotgun (WGS) entry which is preliminary data.</text>
</comment>
<reference evidence="2 3" key="2">
    <citation type="submission" date="2019-04" db="EMBL/GenBank/DDBJ databases">
        <title>The genome sequence of big-headed turtle.</title>
        <authorList>
            <person name="Gong S."/>
        </authorList>
    </citation>
    <scope>NUCLEOTIDE SEQUENCE [LARGE SCALE GENOMIC DNA]</scope>
    <source>
        <strain evidence="2">DO16091913</strain>
        <tissue evidence="2">Muscle</tissue>
    </source>
</reference>
<feature type="compositionally biased region" description="Polar residues" evidence="1">
    <location>
        <begin position="90"/>
        <end position="106"/>
    </location>
</feature>
<organism evidence="2 3">
    <name type="scientific">Platysternon megacephalum</name>
    <name type="common">big-headed turtle</name>
    <dbReference type="NCBI Taxonomy" id="55544"/>
    <lineage>
        <taxon>Eukaryota</taxon>
        <taxon>Metazoa</taxon>
        <taxon>Chordata</taxon>
        <taxon>Craniata</taxon>
        <taxon>Vertebrata</taxon>
        <taxon>Euteleostomi</taxon>
        <taxon>Archelosauria</taxon>
        <taxon>Testudinata</taxon>
        <taxon>Testudines</taxon>
        <taxon>Cryptodira</taxon>
        <taxon>Durocryptodira</taxon>
        <taxon>Testudinoidea</taxon>
        <taxon>Platysternidae</taxon>
        <taxon>Platysternon</taxon>
    </lineage>
</organism>
<name>A0A4D9E8R1_9SAUR</name>
<evidence type="ECO:0000313" key="3">
    <source>
        <dbReference type="Proteomes" id="UP000297703"/>
    </source>
</evidence>
<dbReference type="EMBL" id="QXTE01000165">
    <property type="protein sequence ID" value="TFK03204.1"/>
    <property type="molecule type" value="Genomic_DNA"/>
</dbReference>
<dbReference type="STRING" id="55544.A0A4D9E8R1"/>
<keyword evidence="3" id="KW-1185">Reference proteome</keyword>
<gene>
    <name evidence="2" type="ORF">DR999_PMT14427</name>
</gene>
<protein>
    <submittedName>
        <fullName evidence="2">RNA-binding protein 7</fullName>
    </submittedName>
</protein>
<sequence>MQGAASPSHPQLGPAKGRLAPAQSSLGSSPCPPASNALASLPTAAASEAEEGESSEPQPSPSDPKGDIPRDSGCFEGSDTLESGRDEAELNSTKEQLQAFSLEESS</sequence>
<proteinExistence type="predicted"/>
<dbReference type="Proteomes" id="UP000297703">
    <property type="component" value="Unassembled WGS sequence"/>
</dbReference>
<evidence type="ECO:0000313" key="2">
    <source>
        <dbReference type="EMBL" id="TFK03204.1"/>
    </source>
</evidence>
<reference evidence="2 3" key="1">
    <citation type="submission" date="2019-04" db="EMBL/GenBank/DDBJ databases">
        <title>Draft genome of the big-headed turtle Platysternon megacephalum.</title>
        <authorList>
            <person name="Gong S."/>
        </authorList>
    </citation>
    <scope>NUCLEOTIDE SEQUENCE [LARGE SCALE GENOMIC DNA]</scope>
    <source>
        <strain evidence="2">DO16091913</strain>
        <tissue evidence="2">Muscle</tissue>
    </source>
</reference>
<accession>A0A4D9E8R1</accession>
<feature type="region of interest" description="Disordered" evidence="1">
    <location>
        <begin position="1"/>
        <end position="106"/>
    </location>
</feature>
<dbReference type="AlphaFoldDB" id="A0A4D9E8R1"/>
<evidence type="ECO:0000256" key="1">
    <source>
        <dbReference type="SAM" id="MobiDB-lite"/>
    </source>
</evidence>
<dbReference type="OrthoDB" id="10047268at2759"/>